<keyword evidence="13" id="KW-1185">Reference proteome</keyword>
<evidence type="ECO:0000256" key="9">
    <source>
        <dbReference type="HAMAP-Rule" id="MF_00061"/>
    </source>
</evidence>
<accession>A0ABU5RRV3</accession>
<dbReference type="Proteomes" id="UP001304461">
    <property type="component" value="Unassembled WGS sequence"/>
</dbReference>
<evidence type="ECO:0000313" key="13">
    <source>
        <dbReference type="Proteomes" id="UP001304461"/>
    </source>
</evidence>
<comment type="function">
    <text evidence="9">Catalyzes the phosphorylation of the position 2 hydroxy group of 4-diphosphocytidyl-2C-methyl-D-erythritol.</text>
</comment>
<feature type="binding site" evidence="9">
    <location>
        <begin position="96"/>
        <end position="106"/>
    </location>
    <ligand>
        <name>ATP</name>
        <dbReference type="ChEBI" id="CHEBI:30616"/>
    </ligand>
</feature>
<dbReference type="SUPFAM" id="SSF55060">
    <property type="entry name" value="GHMP Kinase, C-terminal domain"/>
    <property type="match status" value="1"/>
</dbReference>
<evidence type="ECO:0000256" key="2">
    <source>
        <dbReference type="ARBA" id="ARBA00012052"/>
    </source>
</evidence>
<proteinExistence type="inferred from homology"/>
<dbReference type="Gene3D" id="3.30.70.890">
    <property type="entry name" value="GHMP kinase, C-terminal domain"/>
    <property type="match status" value="1"/>
</dbReference>
<evidence type="ECO:0000259" key="10">
    <source>
        <dbReference type="Pfam" id="PF00288"/>
    </source>
</evidence>
<comment type="pathway">
    <text evidence="9">Isoprenoid biosynthesis; isopentenyl diphosphate biosynthesis via DXP pathway; isopentenyl diphosphate from 1-deoxy-D-xylulose 5-phosphate: step 3/6.</text>
</comment>
<comment type="similarity">
    <text evidence="1 9">Belongs to the GHMP kinase family. IspE subfamily.</text>
</comment>
<evidence type="ECO:0000256" key="6">
    <source>
        <dbReference type="ARBA" id="ARBA00022777"/>
    </source>
</evidence>
<keyword evidence="5 9" id="KW-0547">Nucleotide-binding</keyword>
<feature type="active site" evidence="9">
    <location>
        <position position="138"/>
    </location>
</feature>
<dbReference type="SUPFAM" id="SSF54211">
    <property type="entry name" value="Ribosomal protein S5 domain 2-like"/>
    <property type="match status" value="1"/>
</dbReference>
<dbReference type="HAMAP" id="MF_00061">
    <property type="entry name" value="IspE"/>
    <property type="match status" value="1"/>
</dbReference>
<evidence type="ECO:0000256" key="4">
    <source>
        <dbReference type="ARBA" id="ARBA00022679"/>
    </source>
</evidence>
<reference evidence="12 13" key="1">
    <citation type="submission" date="2023-12" db="EMBL/GenBank/DDBJ databases">
        <title>Baltic Sea Cyanobacteria.</title>
        <authorList>
            <person name="Delbaje E."/>
            <person name="Fewer D.P."/>
            <person name="Shishido T.K."/>
        </authorList>
    </citation>
    <scope>NUCLEOTIDE SEQUENCE [LARGE SCALE GENOMIC DNA]</scope>
    <source>
        <strain evidence="12 13">UHCC 0139</strain>
    </source>
</reference>
<protein>
    <recommendedName>
        <fullName evidence="3 9">4-diphosphocytidyl-2-C-methyl-D-erythritol kinase</fullName>
        <shortName evidence="9">CMK</shortName>
        <ecNumber evidence="2 9">2.7.1.148</ecNumber>
    </recommendedName>
    <alternativeName>
        <fullName evidence="8 9">4-(cytidine-5'-diphospho)-2-C-methyl-D-erythritol kinase</fullName>
    </alternativeName>
</protein>
<evidence type="ECO:0000256" key="8">
    <source>
        <dbReference type="ARBA" id="ARBA00032554"/>
    </source>
</evidence>
<dbReference type="InterPro" id="IPR014721">
    <property type="entry name" value="Ribsml_uS5_D2-typ_fold_subgr"/>
</dbReference>
<dbReference type="InterPro" id="IPR013750">
    <property type="entry name" value="GHMP_kinase_C_dom"/>
</dbReference>
<evidence type="ECO:0000256" key="1">
    <source>
        <dbReference type="ARBA" id="ARBA00009684"/>
    </source>
</evidence>
<feature type="active site" evidence="9">
    <location>
        <position position="11"/>
    </location>
</feature>
<dbReference type="PIRSF" id="PIRSF010376">
    <property type="entry name" value="IspE"/>
    <property type="match status" value="1"/>
</dbReference>
<dbReference type="NCBIfam" id="TIGR00154">
    <property type="entry name" value="ispE"/>
    <property type="match status" value="1"/>
</dbReference>
<dbReference type="InterPro" id="IPR004424">
    <property type="entry name" value="IspE"/>
</dbReference>
<dbReference type="InterPro" id="IPR020568">
    <property type="entry name" value="Ribosomal_Su5_D2-typ_SF"/>
</dbReference>
<dbReference type="EMBL" id="JAYGHX010000002">
    <property type="protein sequence ID" value="MEA5390484.1"/>
    <property type="molecule type" value="Genomic_DNA"/>
</dbReference>
<evidence type="ECO:0000256" key="5">
    <source>
        <dbReference type="ARBA" id="ARBA00022741"/>
    </source>
</evidence>
<dbReference type="InterPro" id="IPR036554">
    <property type="entry name" value="GHMP_kinase_C_sf"/>
</dbReference>
<organism evidence="12 13">
    <name type="scientific">Cyanobium gracile UHCC 0139</name>
    <dbReference type="NCBI Taxonomy" id="3110308"/>
    <lineage>
        <taxon>Bacteria</taxon>
        <taxon>Bacillati</taxon>
        <taxon>Cyanobacteriota</taxon>
        <taxon>Cyanophyceae</taxon>
        <taxon>Synechococcales</taxon>
        <taxon>Prochlorococcaceae</taxon>
        <taxon>Cyanobium</taxon>
    </lineage>
</organism>
<dbReference type="GO" id="GO:0050515">
    <property type="term" value="F:4-(cytidine 5'-diphospho)-2-C-methyl-D-erythritol kinase activity"/>
    <property type="evidence" value="ECO:0007669"/>
    <property type="project" value="UniProtKB-EC"/>
</dbReference>
<keyword evidence="9" id="KW-0414">Isoprene biosynthesis</keyword>
<evidence type="ECO:0000259" key="11">
    <source>
        <dbReference type="Pfam" id="PF08544"/>
    </source>
</evidence>
<dbReference type="Gene3D" id="3.30.230.10">
    <property type="match status" value="1"/>
</dbReference>
<name>A0ABU5RRV3_9CYAN</name>
<dbReference type="InterPro" id="IPR006204">
    <property type="entry name" value="GHMP_kinase_N_dom"/>
</dbReference>
<keyword evidence="6 9" id="KW-0418">Kinase</keyword>
<gene>
    <name evidence="9 12" type="primary">ispE</name>
    <name evidence="12" type="ORF">VB738_04325</name>
</gene>
<dbReference type="PANTHER" id="PTHR43527">
    <property type="entry name" value="4-DIPHOSPHOCYTIDYL-2-C-METHYL-D-ERYTHRITOL KINASE, CHLOROPLASTIC"/>
    <property type="match status" value="1"/>
</dbReference>
<dbReference type="PANTHER" id="PTHR43527:SF2">
    <property type="entry name" value="4-DIPHOSPHOCYTIDYL-2-C-METHYL-D-ERYTHRITOL KINASE, CHLOROPLASTIC"/>
    <property type="match status" value="1"/>
</dbReference>
<dbReference type="Pfam" id="PF00288">
    <property type="entry name" value="GHMP_kinases_N"/>
    <property type="match status" value="1"/>
</dbReference>
<feature type="domain" description="GHMP kinase N-terminal" evidence="10">
    <location>
        <begin position="67"/>
        <end position="146"/>
    </location>
</feature>
<comment type="catalytic activity">
    <reaction evidence="9">
        <text>4-CDP-2-C-methyl-D-erythritol + ATP = 4-CDP-2-C-methyl-D-erythritol 2-phosphate + ADP + H(+)</text>
        <dbReference type="Rhea" id="RHEA:18437"/>
        <dbReference type="ChEBI" id="CHEBI:15378"/>
        <dbReference type="ChEBI" id="CHEBI:30616"/>
        <dbReference type="ChEBI" id="CHEBI:57823"/>
        <dbReference type="ChEBI" id="CHEBI:57919"/>
        <dbReference type="ChEBI" id="CHEBI:456216"/>
        <dbReference type="EC" id="2.7.1.148"/>
    </reaction>
</comment>
<dbReference type="RefSeq" id="WP_323304583.1">
    <property type="nucleotide sequence ID" value="NZ_JAYGHX010000002.1"/>
</dbReference>
<comment type="caution">
    <text evidence="12">The sequence shown here is derived from an EMBL/GenBank/DDBJ whole genome shotgun (WGS) entry which is preliminary data.</text>
</comment>
<dbReference type="EC" id="2.7.1.148" evidence="2 9"/>
<keyword evidence="4 9" id="KW-0808">Transferase</keyword>
<feature type="domain" description="GHMP kinase C-terminal" evidence="11">
    <location>
        <begin position="230"/>
        <end position="290"/>
    </location>
</feature>
<evidence type="ECO:0000313" key="12">
    <source>
        <dbReference type="EMBL" id="MEA5390484.1"/>
    </source>
</evidence>
<dbReference type="Pfam" id="PF08544">
    <property type="entry name" value="GHMP_kinases_C"/>
    <property type="match status" value="1"/>
</dbReference>
<evidence type="ECO:0000256" key="3">
    <source>
        <dbReference type="ARBA" id="ARBA00017473"/>
    </source>
</evidence>
<sequence length="316" mass="32873">MADVTVRAPAKINLHLEVLGLRPDGYHELAMVMQSIDLADTLVLRSTADATIRLRSDSPELPSDGTNLIVRAAELLRSRVGLPELGVDITLHKRIPIGAGLAGGSSDGAAALVGLDALWGLSLGTARLHGLAAALGSDMPFCLEGGTQLCFGRGERLEPVTAAGAPGQAVLLIKHPEASVSTPWAYGRCRDLRGDFYLDAEEDFEQRRQALRRGPLVAALAGQGPLPHLRNDLQAVVEPEVESIRAGLDLLRRGPGVLAVAMSGSGPSLFALHPDLATAEAARAALAEPLAALGFVAWCCRCGGSGVSLVTDGSAP</sequence>
<keyword evidence="7 9" id="KW-0067">ATP-binding</keyword>
<evidence type="ECO:0000256" key="7">
    <source>
        <dbReference type="ARBA" id="ARBA00022840"/>
    </source>
</evidence>